<evidence type="ECO:0000256" key="1">
    <source>
        <dbReference type="SAM" id="MobiDB-lite"/>
    </source>
</evidence>
<evidence type="ECO:0000313" key="3">
    <source>
        <dbReference type="Proteomes" id="UP000087766"/>
    </source>
</evidence>
<dbReference type="KEGG" id="vra:106780606"/>
<protein>
    <submittedName>
        <fullName evidence="4">Uncharacterized protein LOC106780606</fullName>
    </submittedName>
</protein>
<gene>
    <name evidence="4" type="primary">LOC106780606</name>
</gene>
<keyword evidence="3" id="KW-1185">Reference proteome</keyword>
<dbReference type="PANTHER" id="PTHR33223:SF10">
    <property type="entry name" value="AMINOTRANSFERASE-LIKE PLANT MOBILE DOMAIN-CONTAINING PROTEIN"/>
    <property type="match status" value="1"/>
</dbReference>
<sequence>MVTTRNTSTEDQTEMWRVMEQRMMEMQRKHKEEMAAVRAECLAQIAKSKDGEIGGEQGEGAGEKQTPLEGENSSARTDGREEKGNKDSRSLVKVEESTTMVTFVREIMEVHISKQFIPPQFKMYDGTSDPTAHVKSFINAMTFRTGCDAIWCRTFSLSLEGEALEWFNSLPVNSVENFKSLGEMFKKQFAACNAEDVTVVDLMNLRQGKEEPLKVFMDRYQKTIRRVKGLGLELALQYVMPALRPGPFKDSICRNPPRTMEELRQRAADEARVENMKQQYRKEAQEGRMDKSDGRKTDGQGSRSGQKNREGPRGPRFQQYTTLNTPRARILQEALSAQIMQTPLRQPTPPGADLTKRCLYHQNSGHDTEECVTLRDKIEELIHAGRLQRYIKESAPDQYTDRPSSPKWTSPR</sequence>
<dbReference type="Proteomes" id="UP000087766">
    <property type="component" value="Unplaced"/>
</dbReference>
<dbReference type="RefSeq" id="XP_014524387.1">
    <property type="nucleotide sequence ID" value="XM_014668901.1"/>
</dbReference>
<dbReference type="Pfam" id="PF03732">
    <property type="entry name" value="Retrotrans_gag"/>
    <property type="match status" value="1"/>
</dbReference>
<dbReference type="OrthoDB" id="1432691at2759"/>
<feature type="domain" description="Retrotransposon gag" evidence="2">
    <location>
        <begin position="154"/>
        <end position="229"/>
    </location>
</feature>
<evidence type="ECO:0000259" key="2">
    <source>
        <dbReference type="Pfam" id="PF03732"/>
    </source>
</evidence>
<feature type="compositionally biased region" description="Polar residues" evidence="1">
    <location>
        <begin position="401"/>
        <end position="412"/>
    </location>
</feature>
<feature type="region of interest" description="Disordered" evidence="1">
    <location>
        <begin position="48"/>
        <end position="91"/>
    </location>
</feature>
<feature type="region of interest" description="Disordered" evidence="1">
    <location>
        <begin position="390"/>
        <end position="412"/>
    </location>
</feature>
<dbReference type="GeneID" id="106780606"/>
<organism evidence="3 4">
    <name type="scientific">Vigna radiata var. radiata</name>
    <name type="common">Mung bean</name>
    <name type="synonym">Phaseolus aureus</name>
    <dbReference type="NCBI Taxonomy" id="3916"/>
    <lineage>
        <taxon>Eukaryota</taxon>
        <taxon>Viridiplantae</taxon>
        <taxon>Streptophyta</taxon>
        <taxon>Embryophyta</taxon>
        <taxon>Tracheophyta</taxon>
        <taxon>Spermatophyta</taxon>
        <taxon>Magnoliopsida</taxon>
        <taxon>eudicotyledons</taxon>
        <taxon>Gunneridae</taxon>
        <taxon>Pentapetalae</taxon>
        <taxon>rosids</taxon>
        <taxon>fabids</taxon>
        <taxon>Fabales</taxon>
        <taxon>Fabaceae</taxon>
        <taxon>Papilionoideae</taxon>
        <taxon>50 kb inversion clade</taxon>
        <taxon>NPAAA clade</taxon>
        <taxon>indigoferoid/millettioid clade</taxon>
        <taxon>Phaseoleae</taxon>
        <taxon>Vigna</taxon>
    </lineage>
</organism>
<proteinExistence type="predicted"/>
<evidence type="ECO:0000313" key="4">
    <source>
        <dbReference type="RefSeq" id="XP_014524387.1"/>
    </source>
</evidence>
<dbReference type="AlphaFoldDB" id="A0A1S3W1M3"/>
<feature type="region of interest" description="Disordered" evidence="1">
    <location>
        <begin position="279"/>
        <end position="325"/>
    </location>
</feature>
<feature type="compositionally biased region" description="Basic and acidic residues" evidence="1">
    <location>
        <begin position="279"/>
        <end position="298"/>
    </location>
</feature>
<name>A0A1S3W1M3_VIGRR</name>
<dbReference type="PANTHER" id="PTHR33223">
    <property type="entry name" value="CCHC-TYPE DOMAIN-CONTAINING PROTEIN"/>
    <property type="match status" value="1"/>
</dbReference>
<dbReference type="InterPro" id="IPR005162">
    <property type="entry name" value="Retrotrans_gag_dom"/>
</dbReference>
<accession>A0A1S3W1M3</accession>
<feature type="compositionally biased region" description="Basic and acidic residues" evidence="1">
    <location>
        <begin position="77"/>
        <end position="91"/>
    </location>
</feature>
<reference evidence="4" key="1">
    <citation type="submission" date="2025-08" db="UniProtKB">
        <authorList>
            <consortium name="RefSeq"/>
        </authorList>
    </citation>
    <scope>IDENTIFICATION</scope>
    <source>
        <tissue evidence="4">Leaf</tissue>
    </source>
</reference>